<reference evidence="2" key="1">
    <citation type="submission" date="2021-03" db="EMBL/GenBank/DDBJ databases">
        <authorList>
            <person name="Tagirdzhanova G."/>
        </authorList>
    </citation>
    <scope>NUCLEOTIDE SEQUENCE</scope>
</reference>
<name>A0A8H3EPC5_9LECA</name>
<proteinExistence type="predicted"/>
<evidence type="ECO:0000313" key="3">
    <source>
        <dbReference type="Proteomes" id="UP000664169"/>
    </source>
</evidence>
<feature type="compositionally biased region" description="Polar residues" evidence="1">
    <location>
        <begin position="269"/>
        <end position="290"/>
    </location>
</feature>
<protein>
    <submittedName>
        <fullName evidence="2">Uncharacterized protein</fullName>
    </submittedName>
</protein>
<comment type="caution">
    <text evidence="2">The sequence shown here is derived from an EMBL/GenBank/DDBJ whole genome shotgun (WGS) entry which is preliminary data.</text>
</comment>
<sequence>MSLPWLAKLGKLHYSSKDKNAERHNKQCLASIEIDEMSEAGTDTVIINKPKRALFGPTGAVHAESPLATYSSTRQYAKRYFSSNPGKDYLASNIAEHGKLYKLVSNPDSTPEEILACRYILEYRLNKIAIAEQLLLTVGMPRPRQSRKDVYPRYFSVDLLEAYVYIDEARIRKWENIFTMVTSSKLFGRPLQEQGRIWDKPERYIAAAFFFMPGCNSDLVRDMLAAMISVAASENDPAFVRVMRPEESCIAVRARSLSPHTSKALMARNSKSSNTSTVQKSKSRGSQEGFQQVDVEWPVLSKETPHPQ</sequence>
<dbReference type="AlphaFoldDB" id="A0A8H3EPC5"/>
<keyword evidence="3" id="KW-1185">Reference proteome</keyword>
<dbReference type="EMBL" id="CAJPDQ010000004">
    <property type="protein sequence ID" value="CAF9908909.1"/>
    <property type="molecule type" value="Genomic_DNA"/>
</dbReference>
<organism evidence="2 3">
    <name type="scientific">Gomphillus americanus</name>
    <dbReference type="NCBI Taxonomy" id="1940652"/>
    <lineage>
        <taxon>Eukaryota</taxon>
        <taxon>Fungi</taxon>
        <taxon>Dikarya</taxon>
        <taxon>Ascomycota</taxon>
        <taxon>Pezizomycotina</taxon>
        <taxon>Lecanoromycetes</taxon>
        <taxon>OSLEUM clade</taxon>
        <taxon>Ostropomycetidae</taxon>
        <taxon>Ostropales</taxon>
        <taxon>Graphidaceae</taxon>
        <taxon>Gomphilloideae</taxon>
        <taxon>Gomphillus</taxon>
    </lineage>
</organism>
<gene>
    <name evidence="2" type="ORF">GOMPHAMPRED_006352</name>
</gene>
<evidence type="ECO:0000256" key="1">
    <source>
        <dbReference type="SAM" id="MobiDB-lite"/>
    </source>
</evidence>
<evidence type="ECO:0000313" key="2">
    <source>
        <dbReference type="EMBL" id="CAF9908909.1"/>
    </source>
</evidence>
<accession>A0A8H3EPC5</accession>
<feature type="region of interest" description="Disordered" evidence="1">
    <location>
        <begin position="262"/>
        <end position="308"/>
    </location>
</feature>
<dbReference type="Proteomes" id="UP000664169">
    <property type="component" value="Unassembled WGS sequence"/>
</dbReference>